<proteinExistence type="predicted"/>
<evidence type="ECO:0000313" key="2">
    <source>
        <dbReference type="Proteomes" id="UP000220394"/>
    </source>
</evidence>
<sequence length="306" mass="35099">MKFFSELRICIDKAIEENAGIKIDLQPLRLLDLSSGLILVAELDRYQRLKGVKLTPSEVHKWDKTIIEFLRNIGFFKILKTNIAPHYKSSSKIILIPFVSGINTDGYLASVLRKKLQKLIKPNNDEYFLKIYEPLIESMKNSIQHAYDESINTELNNHYYGKRWWMCASFNKNSSLIEIVFLDLGISIPRSLKNYPTWEELKYYTKARSLELEQVSDNTLILLALKYGITITLEPFRGKGFKNIKEPANAHIKNSVEIISRQGRVTVSGVNPEAPFSPDRDATHSLLGTLIKWYIYVPKSTDIGGK</sequence>
<evidence type="ECO:0000313" key="1">
    <source>
        <dbReference type="EMBL" id="ATJ91530.1"/>
    </source>
</evidence>
<dbReference type="EMBL" id="CP022699">
    <property type="protein sequence ID" value="ATJ91530.1"/>
    <property type="molecule type" value="Genomic_DNA"/>
</dbReference>
<accession>A0A291PJ72</accession>
<dbReference type="Proteomes" id="UP000220394">
    <property type="component" value="Chromosome"/>
</dbReference>
<dbReference type="AlphaFoldDB" id="A0A291PJ72"/>
<dbReference type="KEGG" id="ato:CIW82_13335"/>
<protein>
    <submittedName>
        <fullName evidence="1">Uncharacterized protein</fullName>
    </submittedName>
</protein>
<organism evidence="1 2">
    <name type="scientific">Acetobacter tropicalis</name>
    <dbReference type="NCBI Taxonomy" id="104102"/>
    <lineage>
        <taxon>Bacteria</taxon>
        <taxon>Pseudomonadati</taxon>
        <taxon>Pseudomonadota</taxon>
        <taxon>Alphaproteobacteria</taxon>
        <taxon>Acetobacterales</taxon>
        <taxon>Acetobacteraceae</taxon>
        <taxon>Acetobacter</taxon>
    </lineage>
</organism>
<name>A0A291PJ72_9PROT</name>
<reference evidence="1 2" key="1">
    <citation type="submission" date="2017-08" db="EMBL/GenBank/DDBJ databases">
        <title>Complete Genome Sequence of Acetobacter tropicalis Oregon-R-modENCODE STRAIN BDGP1, an acetic acid bacterium isolated from Drosophila melanogaster gut.</title>
        <authorList>
            <person name="Wan K.H."/>
            <person name="Yu C."/>
            <person name="Park S."/>
            <person name="Hammonds A.S."/>
            <person name="Booth B.W."/>
            <person name="Celniker S.E."/>
        </authorList>
    </citation>
    <scope>NUCLEOTIDE SEQUENCE [LARGE SCALE GENOMIC DNA]</scope>
    <source>
        <strain evidence="1 2">BDGP1</strain>
    </source>
</reference>
<gene>
    <name evidence="1" type="ORF">CIW82_13335</name>
</gene>